<feature type="compositionally biased region" description="Pro residues" evidence="1">
    <location>
        <begin position="119"/>
        <end position="128"/>
    </location>
</feature>
<dbReference type="STRING" id="7222.B4K2K2"/>
<keyword evidence="3" id="KW-1185">Reference proteome</keyword>
<feature type="region of interest" description="Disordered" evidence="1">
    <location>
        <begin position="1"/>
        <end position="130"/>
    </location>
</feature>
<dbReference type="Proteomes" id="UP000001070">
    <property type="component" value="Unassembled WGS sequence"/>
</dbReference>
<sequence>MADEKKSDTTDNKDRQSTEERPENAATSYGLEDHEATAMDPRVNELRMARSQHGRRLSKTSKTSKSLTASPSTITHHPANPELGSPNAATNYGLEGYKVTKADPRIINMQTPKRSPPTTQQPPQPPQLEEPQNLVVFKPKLFTTTTSSKLFTTITSSKRFTTTTNTTATTTTATANSCKTPTSSVETVNCAYC</sequence>
<feature type="compositionally biased region" description="Basic residues" evidence="1">
    <location>
        <begin position="50"/>
        <end position="59"/>
    </location>
</feature>
<evidence type="ECO:0000256" key="1">
    <source>
        <dbReference type="SAM" id="MobiDB-lite"/>
    </source>
</evidence>
<proteinExistence type="predicted"/>
<dbReference type="EMBL" id="CH919354">
    <property type="protein sequence ID" value="EDW04498.1"/>
    <property type="molecule type" value="Genomic_DNA"/>
</dbReference>
<dbReference type="HOGENOM" id="CLU_1410177_0_0_1"/>
<gene>
    <name evidence="2" type="primary">Dgri\GH23688</name>
    <name evidence="2" type="ORF">Dgri_GH23688</name>
</gene>
<organism evidence="3">
    <name type="scientific">Drosophila grimshawi</name>
    <name type="common">Hawaiian fruit fly</name>
    <name type="synonym">Idiomyia grimshawi</name>
    <dbReference type="NCBI Taxonomy" id="7222"/>
    <lineage>
        <taxon>Eukaryota</taxon>
        <taxon>Metazoa</taxon>
        <taxon>Ecdysozoa</taxon>
        <taxon>Arthropoda</taxon>
        <taxon>Hexapoda</taxon>
        <taxon>Insecta</taxon>
        <taxon>Pterygota</taxon>
        <taxon>Neoptera</taxon>
        <taxon>Endopterygota</taxon>
        <taxon>Diptera</taxon>
        <taxon>Brachycera</taxon>
        <taxon>Muscomorpha</taxon>
        <taxon>Ephydroidea</taxon>
        <taxon>Drosophilidae</taxon>
        <taxon>Drosophila</taxon>
        <taxon>Hawaiian Drosophila</taxon>
    </lineage>
</organism>
<protein>
    <submittedName>
        <fullName evidence="2">GH23688</fullName>
    </submittedName>
</protein>
<evidence type="ECO:0000313" key="2">
    <source>
        <dbReference type="EMBL" id="EDW04498.1"/>
    </source>
</evidence>
<feature type="compositionally biased region" description="Low complexity" evidence="1">
    <location>
        <begin position="60"/>
        <end position="73"/>
    </location>
</feature>
<accession>B4K2K2</accession>
<dbReference type="InParanoid" id="B4K2K2"/>
<feature type="compositionally biased region" description="Basic and acidic residues" evidence="1">
    <location>
        <begin position="31"/>
        <end position="48"/>
    </location>
</feature>
<dbReference type="OrthoDB" id="10254945at2759"/>
<name>B4K2K2_DROGR</name>
<feature type="compositionally biased region" description="Basic and acidic residues" evidence="1">
    <location>
        <begin position="1"/>
        <end position="23"/>
    </location>
</feature>
<reference evidence="2 3" key="1">
    <citation type="journal article" date="2007" name="Nature">
        <title>Evolution of genes and genomes on the Drosophila phylogeny.</title>
        <authorList>
            <consortium name="Drosophila 12 Genomes Consortium"/>
            <person name="Clark A.G."/>
            <person name="Eisen M.B."/>
            <person name="Smith D.R."/>
            <person name="Bergman C.M."/>
            <person name="Oliver B."/>
            <person name="Markow T.A."/>
            <person name="Kaufman T.C."/>
            <person name="Kellis M."/>
            <person name="Gelbart W."/>
            <person name="Iyer V.N."/>
            <person name="Pollard D.A."/>
            <person name="Sackton T.B."/>
            <person name="Larracuente A.M."/>
            <person name="Singh N.D."/>
            <person name="Abad J.P."/>
            <person name="Abt D.N."/>
            <person name="Adryan B."/>
            <person name="Aguade M."/>
            <person name="Akashi H."/>
            <person name="Anderson W.W."/>
            <person name="Aquadro C.F."/>
            <person name="Ardell D.H."/>
            <person name="Arguello R."/>
            <person name="Artieri C.G."/>
            <person name="Barbash D.A."/>
            <person name="Barker D."/>
            <person name="Barsanti P."/>
            <person name="Batterham P."/>
            <person name="Batzoglou S."/>
            <person name="Begun D."/>
            <person name="Bhutkar A."/>
            <person name="Blanco E."/>
            <person name="Bosak S.A."/>
            <person name="Bradley R.K."/>
            <person name="Brand A.D."/>
            <person name="Brent M.R."/>
            <person name="Brooks A.N."/>
            <person name="Brown R.H."/>
            <person name="Butlin R.K."/>
            <person name="Caggese C."/>
            <person name="Calvi B.R."/>
            <person name="Bernardo de Carvalho A."/>
            <person name="Caspi A."/>
            <person name="Castrezana S."/>
            <person name="Celniker S.E."/>
            <person name="Chang J.L."/>
            <person name="Chapple C."/>
            <person name="Chatterji S."/>
            <person name="Chinwalla A."/>
            <person name="Civetta A."/>
            <person name="Clifton S.W."/>
            <person name="Comeron J.M."/>
            <person name="Costello J.C."/>
            <person name="Coyne J.A."/>
            <person name="Daub J."/>
            <person name="David R.G."/>
            <person name="Delcher A.L."/>
            <person name="Delehaunty K."/>
            <person name="Do C.B."/>
            <person name="Ebling H."/>
            <person name="Edwards K."/>
            <person name="Eickbush T."/>
            <person name="Evans J.D."/>
            <person name="Filipski A."/>
            <person name="Findeiss S."/>
            <person name="Freyhult E."/>
            <person name="Fulton L."/>
            <person name="Fulton R."/>
            <person name="Garcia A.C."/>
            <person name="Gardiner A."/>
            <person name="Garfield D.A."/>
            <person name="Garvin B.E."/>
            <person name="Gibson G."/>
            <person name="Gilbert D."/>
            <person name="Gnerre S."/>
            <person name="Godfrey J."/>
            <person name="Good R."/>
            <person name="Gotea V."/>
            <person name="Gravely B."/>
            <person name="Greenberg A.J."/>
            <person name="Griffiths-Jones S."/>
            <person name="Gross S."/>
            <person name="Guigo R."/>
            <person name="Gustafson E.A."/>
            <person name="Haerty W."/>
            <person name="Hahn M.W."/>
            <person name="Halligan D.L."/>
            <person name="Halpern A.L."/>
            <person name="Halter G.M."/>
            <person name="Han M.V."/>
            <person name="Heger A."/>
            <person name="Hillier L."/>
            <person name="Hinrichs A.S."/>
            <person name="Holmes I."/>
            <person name="Hoskins R.A."/>
            <person name="Hubisz M.J."/>
            <person name="Hultmark D."/>
            <person name="Huntley M.A."/>
            <person name="Jaffe D.B."/>
            <person name="Jagadeeshan S."/>
            <person name="Jeck W.R."/>
            <person name="Johnson J."/>
            <person name="Jones C.D."/>
            <person name="Jordan W.C."/>
            <person name="Karpen G.H."/>
            <person name="Kataoka E."/>
            <person name="Keightley P.D."/>
            <person name="Kheradpour P."/>
            <person name="Kirkness E.F."/>
            <person name="Koerich L.B."/>
            <person name="Kristiansen K."/>
            <person name="Kudrna D."/>
            <person name="Kulathinal R.J."/>
            <person name="Kumar S."/>
            <person name="Kwok R."/>
            <person name="Lander E."/>
            <person name="Langley C.H."/>
            <person name="Lapoint R."/>
            <person name="Lazzaro B.P."/>
            <person name="Lee S.J."/>
            <person name="Levesque L."/>
            <person name="Li R."/>
            <person name="Lin C.F."/>
            <person name="Lin M.F."/>
            <person name="Lindblad-Toh K."/>
            <person name="Llopart A."/>
            <person name="Long M."/>
            <person name="Low L."/>
            <person name="Lozovsky E."/>
            <person name="Lu J."/>
            <person name="Luo M."/>
            <person name="Machado C.A."/>
            <person name="Makalowski W."/>
            <person name="Marzo M."/>
            <person name="Matsuda M."/>
            <person name="Matzkin L."/>
            <person name="McAllister B."/>
            <person name="McBride C.S."/>
            <person name="McKernan B."/>
            <person name="McKernan K."/>
            <person name="Mendez-Lago M."/>
            <person name="Minx P."/>
            <person name="Mollenhauer M.U."/>
            <person name="Montooth K."/>
            <person name="Mount S.M."/>
            <person name="Mu X."/>
            <person name="Myers E."/>
            <person name="Negre B."/>
            <person name="Newfeld S."/>
            <person name="Nielsen R."/>
            <person name="Noor M.A."/>
            <person name="O'Grady P."/>
            <person name="Pachter L."/>
            <person name="Papaceit M."/>
            <person name="Parisi M.J."/>
            <person name="Parisi M."/>
            <person name="Parts L."/>
            <person name="Pedersen J.S."/>
            <person name="Pesole G."/>
            <person name="Phillippy A.M."/>
            <person name="Ponting C.P."/>
            <person name="Pop M."/>
            <person name="Porcelli D."/>
            <person name="Powell J.R."/>
            <person name="Prohaska S."/>
            <person name="Pruitt K."/>
            <person name="Puig M."/>
            <person name="Quesneville H."/>
            <person name="Ram K.R."/>
            <person name="Rand D."/>
            <person name="Rasmussen M.D."/>
            <person name="Reed L.K."/>
            <person name="Reenan R."/>
            <person name="Reily A."/>
            <person name="Remington K.A."/>
            <person name="Rieger T.T."/>
            <person name="Ritchie M.G."/>
            <person name="Robin C."/>
            <person name="Rogers Y.H."/>
            <person name="Rohde C."/>
            <person name="Rozas J."/>
            <person name="Rubenfield M.J."/>
            <person name="Ruiz A."/>
            <person name="Russo S."/>
            <person name="Salzberg S.L."/>
            <person name="Sanchez-Gracia A."/>
            <person name="Saranga D.J."/>
            <person name="Sato H."/>
            <person name="Schaeffer S.W."/>
            <person name="Schatz M.C."/>
            <person name="Schlenke T."/>
            <person name="Schwartz R."/>
            <person name="Segarra C."/>
            <person name="Singh R.S."/>
            <person name="Sirot L."/>
            <person name="Sirota M."/>
            <person name="Sisneros N.B."/>
            <person name="Smith C.D."/>
            <person name="Smith T.F."/>
            <person name="Spieth J."/>
            <person name="Stage D.E."/>
            <person name="Stark A."/>
            <person name="Stephan W."/>
            <person name="Strausberg R.L."/>
            <person name="Strempel S."/>
            <person name="Sturgill D."/>
            <person name="Sutton G."/>
            <person name="Sutton G.G."/>
            <person name="Tao W."/>
            <person name="Teichmann S."/>
            <person name="Tobari Y.N."/>
            <person name="Tomimura Y."/>
            <person name="Tsolas J.M."/>
            <person name="Valente V.L."/>
            <person name="Venter E."/>
            <person name="Venter J.C."/>
            <person name="Vicario S."/>
            <person name="Vieira F.G."/>
            <person name="Vilella A.J."/>
            <person name="Villasante A."/>
            <person name="Walenz B."/>
            <person name="Wang J."/>
            <person name="Wasserman M."/>
            <person name="Watts T."/>
            <person name="Wilson D."/>
            <person name="Wilson R.K."/>
            <person name="Wing R.A."/>
            <person name="Wolfner M.F."/>
            <person name="Wong A."/>
            <person name="Wong G.K."/>
            <person name="Wu C.I."/>
            <person name="Wu G."/>
            <person name="Yamamoto D."/>
            <person name="Yang H.P."/>
            <person name="Yang S.P."/>
            <person name="Yorke J.A."/>
            <person name="Yoshida K."/>
            <person name="Zdobnov E."/>
            <person name="Zhang P."/>
            <person name="Zhang Y."/>
            <person name="Zimin A.V."/>
            <person name="Baldwin J."/>
            <person name="Abdouelleil A."/>
            <person name="Abdulkadir J."/>
            <person name="Abebe A."/>
            <person name="Abera B."/>
            <person name="Abreu J."/>
            <person name="Acer S.C."/>
            <person name="Aftuck L."/>
            <person name="Alexander A."/>
            <person name="An P."/>
            <person name="Anderson E."/>
            <person name="Anderson S."/>
            <person name="Arachi H."/>
            <person name="Azer M."/>
            <person name="Bachantsang P."/>
            <person name="Barry A."/>
            <person name="Bayul T."/>
            <person name="Berlin A."/>
            <person name="Bessette D."/>
            <person name="Bloom T."/>
            <person name="Blye J."/>
            <person name="Boguslavskiy L."/>
            <person name="Bonnet C."/>
            <person name="Boukhgalter B."/>
            <person name="Bourzgui I."/>
            <person name="Brown A."/>
            <person name="Cahill P."/>
            <person name="Channer S."/>
            <person name="Cheshatsang Y."/>
            <person name="Chuda L."/>
            <person name="Citroen M."/>
            <person name="Collymore A."/>
            <person name="Cooke P."/>
            <person name="Costello M."/>
            <person name="D'Aco K."/>
            <person name="Daza R."/>
            <person name="De Haan G."/>
            <person name="DeGray S."/>
            <person name="DeMaso C."/>
            <person name="Dhargay N."/>
            <person name="Dooley K."/>
            <person name="Dooley E."/>
            <person name="Doricent M."/>
            <person name="Dorje P."/>
            <person name="Dorjee K."/>
            <person name="Dupes A."/>
            <person name="Elong R."/>
            <person name="Falk J."/>
            <person name="Farina A."/>
            <person name="Faro S."/>
            <person name="Ferguson D."/>
            <person name="Fisher S."/>
            <person name="Foley C.D."/>
            <person name="Franke A."/>
            <person name="Friedrich D."/>
            <person name="Gadbois L."/>
            <person name="Gearin G."/>
            <person name="Gearin C.R."/>
            <person name="Giannoukos G."/>
            <person name="Goode T."/>
            <person name="Graham J."/>
            <person name="Grandbois E."/>
            <person name="Grewal S."/>
            <person name="Gyaltsen K."/>
            <person name="Hafez N."/>
            <person name="Hagos B."/>
            <person name="Hall J."/>
            <person name="Henson C."/>
            <person name="Hollinger A."/>
            <person name="Honan T."/>
            <person name="Huard M.D."/>
            <person name="Hughes L."/>
            <person name="Hurhula B."/>
            <person name="Husby M.E."/>
            <person name="Kamat A."/>
            <person name="Kanga B."/>
            <person name="Kashin S."/>
            <person name="Khazanovich D."/>
            <person name="Kisner P."/>
            <person name="Lance K."/>
            <person name="Lara M."/>
            <person name="Lee W."/>
            <person name="Lennon N."/>
            <person name="Letendre F."/>
            <person name="LeVine R."/>
            <person name="Lipovsky A."/>
            <person name="Liu X."/>
            <person name="Liu J."/>
            <person name="Liu S."/>
            <person name="Lokyitsang T."/>
            <person name="Lokyitsang Y."/>
            <person name="Lubonja R."/>
            <person name="Lui A."/>
            <person name="MacDonald P."/>
            <person name="Magnisalis V."/>
            <person name="Maru K."/>
            <person name="Matthews C."/>
            <person name="McCusker W."/>
            <person name="McDonough S."/>
            <person name="Mehta T."/>
            <person name="Meldrim J."/>
            <person name="Meneus L."/>
            <person name="Mihai O."/>
            <person name="Mihalev A."/>
            <person name="Mihova T."/>
            <person name="Mittelman R."/>
            <person name="Mlenga V."/>
            <person name="Montmayeur A."/>
            <person name="Mulrain L."/>
            <person name="Navidi A."/>
            <person name="Naylor J."/>
            <person name="Negash T."/>
            <person name="Nguyen T."/>
            <person name="Nguyen N."/>
            <person name="Nicol R."/>
            <person name="Norbu C."/>
            <person name="Norbu N."/>
            <person name="Novod N."/>
            <person name="O'Neill B."/>
            <person name="Osman S."/>
            <person name="Markiewicz E."/>
            <person name="Oyono O.L."/>
            <person name="Patti C."/>
            <person name="Phunkhang P."/>
            <person name="Pierre F."/>
            <person name="Priest M."/>
            <person name="Raghuraman S."/>
            <person name="Rege F."/>
            <person name="Reyes R."/>
            <person name="Rise C."/>
            <person name="Rogov P."/>
            <person name="Ross K."/>
            <person name="Ryan E."/>
            <person name="Settipalli S."/>
            <person name="Shea T."/>
            <person name="Sherpa N."/>
            <person name="Shi L."/>
            <person name="Shih D."/>
            <person name="Sparrow T."/>
            <person name="Spaulding J."/>
            <person name="Stalker J."/>
            <person name="Stange-Thomann N."/>
            <person name="Stavropoulos S."/>
            <person name="Stone C."/>
            <person name="Strader C."/>
            <person name="Tesfaye S."/>
            <person name="Thomson T."/>
            <person name="Thoulutsang Y."/>
            <person name="Thoulutsang D."/>
            <person name="Topham K."/>
            <person name="Topping I."/>
            <person name="Tsamla T."/>
            <person name="Vassiliev H."/>
            <person name="Vo A."/>
            <person name="Wangchuk T."/>
            <person name="Wangdi T."/>
            <person name="Weiand M."/>
            <person name="Wilkinson J."/>
            <person name="Wilson A."/>
            <person name="Yadav S."/>
            <person name="Young G."/>
            <person name="Yu Q."/>
            <person name="Zembek L."/>
            <person name="Zhong D."/>
            <person name="Zimmer A."/>
            <person name="Zwirko Z."/>
            <person name="Jaffe D.B."/>
            <person name="Alvarez P."/>
            <person name="Brockman W."/>
            <person name="Butler J."/>
            <person name="Chin C."/>
            <person name="Gnerre S."/>
            <person name="Grabherr M."/>
            <person name="Kleber M."/>
            <person name="Mauceli E."/>
            <person name="MacCallum I."/>
        </authorList>
    </citation>
    <scope>NUCLEOTIDE SEQUENCE [LARGE SCALE GENOMIC DNA]</scope>
    <source>
        <strain evidence="3">Tucson 15287-2541.00</strain>
    </source>
</reference>
<dbReference type="AlphaFoldDB" id="B4K2K2"/>
<evidence type="ECO:0000313" key="3">
    <source>
        <dbReference type="Proteomes" id="UP000001070"/>
    </source>
</evidence>